<dbReference type="Proteomes" id="UP000176005">
    <property type="component" value="Unassembled WGS sequence"/>
</dbReference>
<protein>
    <recommendedName>
        <fullName evidence="3">SH3b domain-containing protein</fullName>
    </recommendedName>
</protein>
<reference evidence="4 5" key="1">
    <citation type="journal article" date="2016" name="Front. Microbiol.">
        <title>Comparative Genomics Analysis of Streptomyces Species Reveals Their Adaptation to the Marine Environment and Their Diversity at the Genomic Level.</title>
        <authorList>
            <person name="Tian X."/>
            <person name="Zhang Z."/>
            <person name="Yang T."/>
            <person name="Chen M."/>
            <person name="Li J."/>
            <person name="Chen F."/>
            <person name="Yang J."/>
            <person name="Li W."/>
            <person name="Zhang B."/>
            <person name="Zhang Z."/>
            <person name="Wu J."/>
            <person name="Zhang C."/>
            <person name="Long L."/>
            <person name="Xiao J."/>
        </authorList>
    </citation>
    <scope>NUCLEOTIDE SEQUENCE [LARGE SCALE GENOMIC DNA]</scope>
    <source>
        <strain evidence="4 5">SCSIO 10429</strain>
    </source>
</reference>
<evidence type="ECO:0000313" key="4">
    <source>
        <dbReference type="EMBL" id="OEV13294.1"/>
    </source>
</evidence>
<evidence type="ECO:0000256" key="1">
    <source>
        <dbReference type="SAM" id="MobiDB-lite"/>
    </source>
</evidence>
<organism evidence="4 5">
    <name type="scientific">Streptomyces nanshensis</name>
    <dbReference type="NCBI Taxonomy" id="518642"/>
    <lineage>
        <taxon>Bacteria</taxon>
        <taxon>Bacillati</taxon>
        <taxon>Actinomycetota</taxon>
        <taxon>Actinomycetes</taxon>
        <taxon>Kitasatosporales</taxon>
        <taxon>Streptomycetaceae</taxon>
        <taxon>Streptomyces</taxon>
    </lineage>
</organism>
<evidence type="ECO:0000256" key="2">
    <source>
        <dbReference type="SAM" id="SignalP"/>
    </source>
</evidence>
<feature type="domain" description="SH3b" evidence="3">
    <location>
        <begin position="40"/>
        <end position="112"/>
    </location>
</feature>
<feature type="region of interest" description="Disordered" evidence="1">
    <location>
        <begin position="25"/>
        <end position="54"/>
    </location>
</feature>
<dbReference type="Gene3D" id="2.30.30.40">
    <property type="entry name" value="SH3 Domains"/>
    <property type="match status" value="1"/>
</dbReference>
<dbReference type="PROSITE" id="PS51781">
    <property type="entry name" value="SH3B"/>
    <property type="match status" value="1"/>
</dbReference>
<dbReference type="InterPro" id="IPR003646">
    <property type="entry name" value="SH3-like_bac-type"/>
</dbReference>
<evidence type="ECO:0000259" key="3">
    <source>
        <dbReference type="PROSITE" id="PS51781"/>
    </source>
</evidence>
<comment type="caution">
    <text evidence="4">The sequence shown here is derived from an EMBL/GenBank/DDBJ whole genome shotgun (WGS) entry which is preliminary data.</text>
</comment>
<feature type="chain" id="PRO_5009197196" description="SH3b domain-containing protein" evidence="2">
    <location>
        <begin position="23"/>
        <end position="112"/>
    </location>
</feature>
<gene>
    <name evidence="4" type="ORF">AN218_04190</name>
</gene>
<sequence>MTAGAGVLALGGTLVSATASVASDTTPASTKVGSSKCNVNDSNHKEDIRTSGVNLRNGPSTGYYSKGQLGKGTNFYVYCSHVSGTYTPWYYGKVTSGVHSGTKGWVFGDYLV</sequence>
<feature type="signal peptide" evidence="2">
    <location>
        <begin position="1"/>
        <end position="22"/>
    </location>
</feature>
<keyword evidence="5" id="KW-1185">Reference proteome</keyword>
<proteinExistence type="predicted"/>
<name>A0A1E7LAV6_9ACTN</name>
<dbReference type="EMBL" id="LJGW01000086">
    <property type="protein sequence ID" value="OEV13294.1"/>
    <property type="molecule type" value="Genomic_DNA"/>
</dbReference>
<dbReference type="AlphaFoldDB" id="A0A1E7LAV6"/>
<evidence type="ECO:0000313" key="5">
    <source>
        <dbReference type="Proteomes" id="UP000176005"/>
    </source>
</evidence>
<feature type="compositionally biased region" description="Polar residues" evidence="1">
    <location>
        <begin position="25"/>
        <end position="41"/>
    </location>
</feature>
<accession>A0A1E7LAV6</accession>
<keyword evidence="2" id="KW-0732">Signal</keyword>